<evidence type="ECO:0000313" key="1">
    <source>
        <dbReference type="EMBL" id="VDM58875.1"/>
    </source>
</evidence>
<reference evidence="3" key="1">
    <citation type="submission" date="2017-02" db="UniProtKB">
        <authorList>
            <consortium name="WormBaseParasite"/>
        </authorList>
    </citation>
    <scope>IDENTIFICATION</scope>
</reference>
<dbReference type="AlphaFoldDB" id="A0A0R3PPV7"/>
<accession>A0A0R3PPV7</accession>
<reference evidence="1 2" key="2">
    <citation type="submission" date="2018-11" db="EMBL/GenBank/DDBJ databases">
        <authorList>
            <consortium name="Pathogen Informatics"/>
        </authorList>
    </citation>
    <scope>NUCLEOTIDE SEQUENCE [LARGE SCALE GENOMIC DNA]</scope>
    <source>
        <strain evidence="1 2">Costa Rica</strain>
    </source>
</reference>
<evidence type="ECO:0000313" key="2">
    <source>
        <dbReference type="Proteomes" id="UP000267027"/>
    </source>
</evidence>
<organism evidence="3">
    <name type="scientific">Angiostrongylus costaricensis</name>
    <name type="common">Nematode worm</name>
    <dbReference type="NCBI Taxonomy" id="334426"/>
    <lineage>
        <taxon>Eukaryota</taxon>
        <taxon>Metazoa</taxon>
        <taxon>Ecdysozoa</taxon>
        <taxon>Nematoda</taxon>
        <taxon>Chromadorea</taxon>
        <taxon>Rhabditida</taxon>
        <taxon>Rhabditina</taxon>
        <taxon>Rhabditomorpha</taxon>
        <taxon>Strongyloidea</taxon>
        <taxon>Metastrongylidae</taxon>
        <taxon>Angiostrongylus</taxon>
    </lineage>
</organism>
<name>A0A0R3PPV7_ANGCS</name>
<keyword evidence="2" id="KW-1185">Reference proteome</keyword>
<protein>
    <submittedName>
        <fullName evidence="3">Secreted protein</fullName>
    </submittedName>
</protein>
<proteinExistence type="predicted"/>
<gene>
    <name evidence="1" type="ORF">ACOC_LOCUS7290</name>
</gene>
<dbReference type="EMBL" id="UYYA01004023">
    <property type="protein sequence ID" value="VDM58875.1"/>
    <property type="molecule type" value="Genomic_DNA"/>
</dbReference>
<dbReference type="WBParaSite" id="ACOC_0000728901-mRNA-1">
    <property type="protein sequence ID" value="ACOC_0000728901-mRNA-1"/>
    <property type="gene ID" value="ACOC_0000728901"/>
</dbReference>
<sequence length="56" mass="6215">MVIPAVVWSWFLAKVATGVMHSLNFSIACIRTNGHFSSSSLNRDNHRTICSVAMHL</sequence>
<evidence type="ECO:0000313" key="3">
    <source>
        <dbReference type="WBParaSite" id="ACOC_0000728901-mRNA-1"/>
    </source>
</evidence>
<dbReference type="Proteomes" id="UP000267027">
    <property type="component" value="Unassembled WGS sequence"/>
</dbReference>